<dbReference type="Proteomes" id="UP000314294">
    <property type="component" value="Unassembled WGS sequence"/>
</dbReference>
<organism evidence="2 3">
    <name type="scientific">Liparis tanakae</name>
    <name type="common">Tanaka's snailfish</name>
    <dbReference type="NCBI Taxonomy" id="230148"/>
    <lineage>
        <taxon>Eukaryota</taxon>
        <taxon>Metazoa</taxon>
        <taxon>Chordata</taxon>
        <taxon>Craniata</taxon>
        <taxon>Vertebrata</taxon>
        <taxon>Euteleostomi</taxon>
        <taxon>Actinopterygii</taxon>
        <taxon>Neopterygii</taxon>
        <taxon>Teleostei</taxon>
        <taxon>Neoteleostei</taxon>
        <taxon>Acanthomorphata</taxon>
        <taxon>Eupercaria</taxon>
        <taxon>Perciformes</taxon>
        <taxon>Cottioidei</taxon>
        <taxon>Cottales</taxon>
        <taxon>Liparidae</taxon>
        <taxon>Liparis</taxon>
    </lineage>
</organism>
<reference evidence="2 3" key="1">
    <citation type="submission" date="2019-03" db="EMBL/GenBank/DDBJ databases">
        <title>First draft genome of Liparis tanakae, snailfish: a comprehensive survey of snailfish specific genes.</title>
        <authorList>
            <person name="Kim W."/>
            <person name="Song I."/>
            <person name="Jeong J.-H."/>
            <person name="Kim D."/>
            <person name="Kim S."/>
            <person name="Ryu S."/>
            <person name="Song J.Y."/>
            <person name="Lee S.K."/>
        </authorList>
    </citation>
    <scope>NUCLEOTIDE SEQUENCE [LARGE SCALE GENOMIC DNA]</scope>
    <source>
        <tissue evidence="2">Muscle</tissue>
    </source>
</reference>
<feature type="compositionally biased region" description="Basic and acidic residues" evidence="1">
    <location>
        <begin position="180"/>
        <end position="197"/>
    </location>
</feature>
<sequence length="211" mass="22753">MRSVLSIVQSQQHGLLHGERLLPVVWSSEQLGGLLLLELSPVVERAATAATAVGVRRERELLDGRHLGLLEAGRARHPVLRRPREPDVRGPPGPDAFRQVVRHRLAPLPPLKLVHLRAGVELLQVDGCGAPVGLQMHRGGPGAPVGARRRRPAVAGIGVVHERLLRGVSVWALGGGVRPLPERHTGGRGEPRGRNEESLLAPGVQTRVCRL</sequence>
<name>A0A4Z2HZ88_9TELE</name>
<accession>A0A4Z2HZ88</accession>
<proteinExistence type="predicted"/>
<evidence type="ECO:0000313" key="3">
    <source>
        <dbReference type="Proteomes" id="UP000314294"/>
    </source>
</evidence>
<dbReference type="EMBL" id="SRLO01000153">
    <property type="protein sequence ID" value="TNN71169.1"/>
    <property type="molecule type" value="Genomic_DNA"/>
</dbReference>
<evidence type="ECO:0000256" key="1">
    <source>
        <dbReference type="SAM" id="MobiDB-lite"/>
    </source>
</evidence>
<evidence type="ECO:0000313" key="2">
    <source>
        <dbReference type="EMBL" id="TNN71169.1"/>
    </source>
</evidence>
<keyword evidence="3" id="KW-1185">Reference proteome</keyword>
<feature type="region of interest" description="Disordered" evidence="1">
    <location>
        <begin position="179"/>
        <end position="198"/>
    </location>
</feature>
<gene>
    <name evidence="2" type="ORF">EYF80_018517</name>
</gene>
<dbReference type="AlphaFoldDB" id="A0A4Z2HZ88"/>
<comment type="caution">
    <text evidence="2">The sequence shown here is derived from an EMBL/GenBank/DDBJ whole genome shotgun (WGS) entry which is preliminary data.</text>
</comment>
<protein>
    <submittedName>
        <fullName evidence="2">Uncharacterized protein</fullName>
    </submittedName>
</protein>